<proteinExistence type="predicted"/>
<dbReference type="STRING" id="28094.SAMN06295900_107171"/>
<dbReference type="GeneID" id="95549690"/>
<evidence type="ECO:0000313" key="2">
    <source>
        <dbReference type="EMBL" id="SMF46032.1"/>
    </source>
</evidence>
<dbReference type="AlphaFoldDB" id="A0A1X7F4W5"/>
<evidence type="ECO:0000256" key="1">
    <source>
        <dbReference type="SAM" id="Phobius"/>
    </source>
</evidence>
<keyword evidence="1" id="KW-0812">Transmembrane</keyword>
<sequence>MTARLLTNRDGCVTGLCLGGLNLLPYRQALKRGRGRRRLIECASAAAAGIAAAGAAIAWNAFGDAREAGPRSALAAQLRGLEPLLAERARLDAIETQARERDIFVARLAGPGRDLSALVDALSGEPSPGVALYRLHHTEAGVELRAGATDSTVAAGWIGRLARVPGVRAAEITDIRGARRSALPVDVVARLEWARVGASAAGAPPRATGARP</sequence>
<feature type="transmembrane region" description="Helical" evidence="1">
    <location>
        <begin position="39"/>
        <end position="62"/>
    </location>
</feature>
<dbReference type="RefSeq" id="WP_085228290.1">
    <property type="nucleotide sequence ID" value="NZ_BSQD01000011.1"/>
</dbReference>
<keyword evidence="1" id="KW-1133">Transmembrane helix</keyword>
<name>A0A1X7F4W5_TRICW</name>
<gene>
    <name evidence="2" type="ORF">SAMN06295900_107171</name>
</gene>
<keyword evidence="1" id="KW-0472">Membrane</keyword>
<dbReference type="OrthoDB" id="10018065at2"/>
<protein>
    <submittedName>
        <fullName evidence="2">Type IV pilus assembly protein PilN</fullName>
    </submittedName>
</protein>
<dbReference type="Proteomes" id="UP000192911">
    <property type="component" value="Unassembled WGS sequence"/>
</dbReference>
<accession>A0A1X7F4W5</accession>
<organism evidence="2 3">
    <name type="scientific">Trinickia caryophylli</name>
    <name type="common">Paraburkholderia caryophylli</name>
    <dbReference type="NCBI Taxonomy" id="28094"/>
    <lineage>
        <taxon>Bacteria</taxon>
        <taxon>Pseudomonadati</taxon>
        <taxon>Pseudomonadota</taxon>
        <taxon>Betaproteobacteria</taxon>
        <taxon>Burkholderiales</taxon>
        <taxon>Burkholderiaceae</taxon>
        <taxon>Trinickia</taxon>
    </lineage>
</organism>
<keyword evidence="3" id="KW-1185">Reference proteome</keyword>
<evidence type="ECO:0000313" key="3">
    <source>
        <dbReference type="Proteomes" id="UP000192911"/>
    </source>
</evidence>
<dbReference type="EMBL" id="FXAH01000007">
    <property type="protein sequence ID" value="SMF46032.1"/>
    <property type="molecule type" value="Genomic_DNA"/>
</dbReference>
<reference evidence="3" key="1">
    <citation type="submission" date="2017-04" db="EMBL/GenBank/DDBJ databases">
        <authorList>
            <person name="Varghese N."/>
            <person name="Submissions S."/>
        </authorList>
    </citation>
    <scope>NUCLEOTIDE SEQUENCE [LARGE SCALE GENOMIC DNA]</scope>
    <source>
        <strain evidence="3">Ballard 720</strain>
    </source>
</reference>